<dbReference type="AlphaFoldDB" id="A0A434AU57"/>
<dbReference type="OrthoDB" id="271656at2"/>
<dbReference type="Proteomes" id="UP000282985">
    <property type="component" value="Unassembled WGS sequence"/>
</dbReference>
<dbReference type="InterPro" id="IPR023577">
    <property type="entry name" value="CYTH_domain"/>
</dbReference>
<dbReference type="PANTHER" id="PTHR21028:SF2">
    <property type="entry name" value="CYTH DOMAIN-CONTAINING PROTEIN"/>
    <property type="match status" value="1"/>
</dbReference>
<protein>
    <submittedName>
        <fullName evidence="2">CYTH domain-containing protein</fullName>
    </submittedName>
</protein>
<evidence type="ECO:0000313" key="3">
    <source>
        <dbReference type="Proteomes" id="UP000282985"/>
    </source>
</evidence>
<dbReference type="InterPro" id="IPR033469">
    <property type="entry name" value="CYTH-like_dom_sf"/>
</dbReference>
<dbReference type="InterPro" id="IPR008173">
    <property type="entry name" value="Adenylyl_cyclase_CyaB"/>
</dbReference>
<reference evidence="2 3" key="1">
    <citation type="submission" date="2018-11" db="EMBL/GenBank/DDBJ databases">
        <title>Parancylomarina longa gen. nov., sp. nov., isolated from sediments of southern Okinawa.</title>
        <authorList>
            <person name="Fu T."/>
        </authorList>
    </citation>
    <scope>NUCLEOTIDE SEQUENCE [LARGE SCALE GENOMIC DNA]</scope>
    <source>
        <strain evidence="2 3">T3-2 S1-C</strain>
    </source>
</reference>
<accession>A0A434AU57</accession>
<organism evidence="2 3">
    <name type="scientific">Ancylomarina longa</name>
    <dbReference type="NCBI Taxonomy" id="2487017"/>
    <lineage>
        <taxon>Bacteria</taxon>
        <taxon>Pseudomonadati</taxon>
        <taxon>Bacteroidota</taxon>
        <taxon>Bacteroidia</taxon>
        <taxon>Marinilabiliales</taxon>
        <taxon>Marinifilaceae</taxon>
        <taxon>Ancylomarina</taxon>
    </lineage>
</organism>
<keyword evidence="3" id="KW-1185">Reference proteome</keyword>
<name>A0A434AU57_9BACT</name>
<dbReference type="RefSeq" id="WP_127343982.1">
    <property type="nucleotide sequence ID" value="NZ_RJJX01000013.1"/>
</dbReference>
<dbReference type="PROSITE" id="PS51707">
    <property type="entry name" value="CYTH"/>
    <property type="match status" value="1"/>
</dbReference>
<dbReference type="Gene3D" id="2.40.320.10">
    <property type="entry name" value="Hypothetical Protein Pfu-838710-001"/>
    <property type="match status" value="1"/>
</dbReference>
<evidence type="ECO:0000259" key="1">
    <source>
        <dbReference type="PROSITE" id="PS51707"/>
    </source>
</evidence>
<proteinExistence type="predicted"/>
<dbReference type="Pfam" id="PF01928">
    <property type="entry name" value="CYTH"/>
    <property type="match status" value="1"/>
</dbReference>
<sequence length="180" mass="21172">MPINIEIKAKCNNLKKIREILLANNAVNLGIDHQVDTYFISSKGRLKLREGNFENNLIHYFREDHKGLKESKYQLYKTDKESNLKQILEQSMGVSCIVDKQREIFRIGNVKFQLDQVMNLGNFVEIEANDENGLYSKEQLQEQCNYFIKLLEINMKDIISESYSDLLKQNNLFNQIFIEE</sequence>
<evidence type="ECO:0000313" key="2">
    <source>
        <dbReference type="EMBL" id="RUT77952.1"/>
    </source>
</evidence>
<gene>
    <name evidence="2" type="ORF">DLK05_10765</name>
</gene>
<dbReference type="SUPFAM" id="SSF55154">
    <property type="entry name" value="CYTH-like phosphatases"/>
    <property type="match status" value="1"/>
</dbReference>
<dbReference type="EMBL" id="RJJX01000013">
    <property type="protein sequence ID" value="RUT77952.1"/>
    <property type="molecule type" value="Genomic_DNA"/>
</dbReference>
<dbReference type="CDD" id="cd07890">
    <property type="entry name" value="CYTH-like_AC_IV-like"/>
    <property type="match status" value="1"/>
</dbReference>
<feature type="domain" description="CYTH" evidence="1">
    <location>
        <begin position="2"/>
        <end position="169"/>
    </location>
</feature>
<dbReference type="PANTHER" id="PTHR21028">
    <property type="entry name" value="SI:CH211-156B7.4"/>
    <property type="match status" value="1"/>
</dbReference>
<comment type="caution">
    <text evidence="2">The sequence shown here is derived from an EMBL/GenBank/DDBJ whole genome shotgun (WGS) entry which is preliminary data.</text>
</comment>